<dbReference type="AlphaFoldDB" id="A0A9D1VN50"/>
<proteinExistence type="predicted"/>
<evidence type="ECO:0000256" key="2">
    <source>
        <dbReference type="SAM" id="Phobius"/>
    </source>
</evidence>
<keyword evidence="2" id="KW-0812">Transmembrane</keyword>
<reference evidence="3" key="1">
    <citation type="journal article" date="2021" name="PeerJ">
        <title>Extensive microbial diversity within the chicken gut microbiome revealed by metagenomics and culture.</title>
        <authorList>
            <person name="Gilroy R."/>
            <person name="Ravi A."/>
            <person name="Getino M."/>
            <person name="Pursley I."/>
            <person name="Horton D.L."/>
            <person name="Alikhan N.F."/>
            <person name="Baker D."/>
            <person name="Gharbi K."/>
            <person name="Hall N."/>
            <person name="Watson M."/>
            <person name="Adriaenssens E.M."/>
            <person name="Foster-Nyarko E."/>
            <person name="Jarju S."/>
            <person name="Secka A."/>
            <person name="Antonio M."/>
            <person name="Oren A."/>
            <person name="Chaudhuri R.R."/>
            <person name="La Ragione R."/>
            <person name="Hildebrand F."/>
            <person name="Pallen M.J."/>
        </authorList>
    </citation>
    <scope>NUCLEOTIDE SEQUENCE</scope>
    <source>
        <strain evidence="3">ChiHjej12B11-1927</strain>
    </source>
</reference>
<keyword evidence="1" id="KW-0175">Coiled coil</keyword>
<accession>A0A9D1VN50</accession>
<dbReference type="EMBL" id="DXFG01000206">
    <property type="protein sequence ID" value="HIX38123.1"/>
    <property type="molecule type" value="Genomic_DNA"/>
</dbReference>
<feature type="transmembrane region" description="Helical" evidence="2">
    <location>
        <begin position="119"/>
        <end position="140"/>
    </location>
</feature>
<dbReference type="Proteomes" id="UP000824230">
    <property type="component" value="Unassembled WGS sequence"/>
</dbReference>
<evidence type="ECO:0000313" key="4">
    <source>
        <dbReference type="Proteomes" id="UP000824230"/>
    </source>
</evidence>
<feature type="coiled-coil region" evidence="1">
    <location>
        <begin position="86"/>
        <end position="116"/>
    </location>
</feature>
<reference evidence="3" key="2">
    <citation type="submission" date="2021-04" db="EMBL/GenBank/DDBJ databases">
        <authorList>
            <person name="Gilroy R."/>
        </authorList>
    </citation>
    <scope>NUCLEOTIDE SEQUENCE</scope>
    <source>
        <strain evidence="3">ChiHjej12B11-1927</strain>
    </source>
</reference>
<feature type="transmembrane region" description="Helical" evidence="2">
    <location>
        <begin position="146"/>
        <end position="165"/>
    </location>
</feature>
<feature type="non-terminal residue" evidence="3">
    <location>
        <position position="1"/>
    </location>
</feature>
<evidence type="ECO:0000313" key="3">
    <source>
        <dbReference type="EMBL" id="HIX38123.1"/>
    </source>
</evidence>
<keyword evidence="2" id="KW-0472">Membrane</keyword>
<comment type="caution">
    <text evidence="3">The sequence shown here is derived from an EMBL/GenBank/DDBJ whole genome shotgun (WGS) entry which is preliminary data.</text>
</comment>
<name>A0A9D1VN50_9FIRM</name>
<feature type="coiled-coil region" evidence="1">
    <location>
        <begin position="173"/>
        <end position="207"/>
    </location>
</feature>
<evidence type="ECO:0008006" key="5">
    <source>
        <dbReference type="Google" id="ProtNLM"/>
    </source>
</evidence>
<protein>
    <recommendedName>
        <fullName evidence="5">Glycine zipper domain-containing protein</fullName>
    </recommendedName>
</protein>
<gene>
    <name evidence="3" type="ORF">H9738_09695</name>
</gene>
<keyword evidence="2" id="KW-1133">Transmembrane helix</keyword>
<sequence length="230" mass="25793">KTLGQELEEIFRQIKEKVKKGEADRAGENFGMTEQQEVVRYLWEFTSNVQKTYKNAFCAGGLPEGSTDLQWMMVYARLKHTTPEYKALTKEEMDRIQEMIAEKKNKESNLIEVEKDEEIVPYLAASLAGAVLGGALGGMIGGQPFSLPGMAAGGVVGAITGYHVYRISLRVISEKAEGQKKKVEVTLEEYEILTEELEDICGKEEARVREKLEEWLDEVKTAALDQKPVN</sequence>
<organism evidence="3 4">
    <name type="scientific">Candidatus Blautia pullistercoris</name>
    <dbReference type="NCBI Taxonomy" id="2838499"/>
    <lineage>
        <taxon>Bacteria</taxon>
        <taxon>Bacillati</taxon>
        <taxon>Bacillota</taxon>
        <taxon>Clostridia</taxon>
        <taxon>Lachnospirales</taxon>
        <taxon>Lachnospiraceae</taxon>
        <taxon>Blautia</taxon>
    </lineage>
</organism>
<evidence type="ECO:0000256" key="1">
    <source>
        <dbReference type="SAM" id="Coils"/>
    </source>
</evidence>